<dbReference type="Gene3D" id="1.10.630.10">
    <property type="entry name" value="Cytochrome P450"/>
    <property type="match status" value="1"/>
</dbReference>
<dbReference type="SUPFAM" id="SSF48264">
    <property type="entry name" value="Cytochrome P450"/>
    <property type="match status" value="1"/>
</dbReference>
<dbReference type="OrthoDB" id="3934656at2759"/>
<keyword evidence="3 4" id="KW-0408">Iron</keyword>
<evidence type="ECO:0000256" key="4">
    <source>
        <dbReference type="PIRSR" id="PIRSR602401-1"/>
    </source>
</evidence>
<feature type="non-terminal residue" evidence="6">
    <location>
        <position position="1"/>
    </location>
</feature>
<name>A0A137NVK7_CONC2</name>
<protein>
    <submittedName>
        <fullName evidence="6">Cytochrome P450</fullName>
    </submittedName>
</protein>
<dbReference type="PANTHER" id="PTHR24305:SF164">
    <property type="entry name" value="P450, PUTATIVE (EUROFUNG)-RELATED"/>
    <property type="match status" value="1"/>
</dbReference>
<dbReference type="PROSITE" id="PS00086">
    <property type="entry name" value="CYTOCHROME_P450"/>
    <property type="match status" value="1"/>
</dbReference>
<dbReference type="PRINTS" id="PR00463">
    <property type="entry name" value="EP450I"/>
</dbReference>
<dbReference type="InterPro" id="IPR002401">
    <property type="entry name" value="Cyt_P450_E_grp-I"/>
</dbReference>
<dbReference type="InterPro" id="IPR017972">
    <property type="entry name" value="Cyt_P450_CS"/>
</dbReference>
<evidence type="ECO:0000256" key="3">
    <source>
        <dbReference type="ARBA" id="ARBA00023004"/>
    </source>
</evidence>
<accession>A0A137NVK7</accession>
<feature type="non-terminal residue" evidence="6">
    <location>
        <position position="386"/>
    </location>
</feature>
<dbReference type="GO" id="GO:0004497">
    <property type="term" value="F:monooxygenase activity"/>
    <property type="evidence" value="ECO:0007669"/>
    <property type="project" value="UniProtKB-KW"/>
</dbReference>
<dbReference type="AlphaFoldDB" id="A0A137NVK7"/>
<reference evidence="6 7" key="1">
    <citation type="journal article" date="2015" name="Genome Biol. Evol.">
        <title>Phylogenomic analyses indicate that early fungi evolved digesting cell walls of algal ancestors of land plants.</title>
        <authorList>
            <person name="Chang Y."/>
            <person name="Wang S."/>
            <person name="Sekimoto S."/>
            <person name="Aerts A.L."/>
            <person name="Choi C."/>
            <person name="Clum A."/>
            <person name="LaButti K.M."/>
            <person name="Lindquist E.A."/>
            <person name="Yee Ngan C."/>
            <person name="Ohm R.A."/>
            <person name="Salamov A.A."/>
            <person name="Grigoriev I.V."/>
            <person name="Spatafora J.W."/>
            <person name="Berbee M.L."/>
        </authorList>
    </citation>
    <scope>NUCLEOTIDE SEQUENCE [LARGE SCALE GENOMIC DNA]</scope>
    <source>
        <strain evidence="6 7">NRRL 28638</strain>
    </source>
</reference>
<dbReference type="PRINTS" id="PR00385">
    <property type="entry name" value="P450"/>
</dbReference>
<dbReference type="InterPro" id="IPR050121">
    <property type="entry name" value="Cytochrome_P450_monoxygenase"/>
</dbReference>
<evidence type="ECO:0000256" key="5">
    <source>
        <dbReference type="RuleBase" id="RU000461"/>
    </source>
</evidence>
<dbReference type="EMBL" id="KQ964697">
    <property type="protein sequence ID" value="KXN66691.1"/>
    <property type="molecule type" value="Genomic_DNA"/>
</dbReference>
<evidence type="ECO:0000313" key="6">
    <source>
        <dbReference type="EMBL" id="KXN66691.1"/>
    </source>
</evidence>
<keyword evidence="4 5" id="KW-0349">Heme</keyword>
<organism evidence="6 7">
    <name type="scientific">Conidiobolus coronatus (strain ATCC 28846 / CBS 209.66 / NRRL 28638)</name>
    <name type="common">Delacroixia coronata</name>
    <dbReference type="NCBI Taxonomy" id="796925"/>
    <lineage>
        <taxon>Eukaryota</taxon>
        <taxon>Fungi</taxon>
        <taxon>Fungi incertae sedis</taxon>
        <taxon>Zoopagomycota</taxon>
        <taxon>Entomophthoromycotina</taxon>
        <taxon>Entomophthoromycetes</taxon>
        <taxon>Entomophthorales</taxon>
        <taxon>Ancylistaceae</taxon>
        <taxon>Conidiobolus</taxon>
    </lineage>
</organism>
<comment type="similarity">
    <text evidence="5">Belongs to the cytochrome P450 family.</text>
</comment>
<evidence type="ECO:0000256" key="1">
    <source>
        <dbReference type="ARBA" id="ARBA00001971"/>
    </source>
</evidence>
<keyword evidence="5" id="KW-0503">Monooxygenase</keyword>
<gene>
    <name evidence="6" type="ORF">CONCODRAFT_30387</name>
</gene>
<dbReference type="Pfam" id="PF00067">
    <property type="entry name" value="p450"/>
    <property type="match status" value="1"/>
</dbReference>
<evidence type="ECO:0000256" key="2">
    <source>
        <dbReference type="ARBA" id="ARBA00022723"/>
    </source>
</evidence>
<keyword evidence="7" id="KW-1185">Reference proteome</keyword>
<dbReference type="Proteomes" id="UP000070444">
    <property type="component" value="Unassembled WGS sequence"/>
</dbReference>
<dbReference type="GO" id="GO:0020037">
    <property type="term" value="F:heme binding"/>
    <property type="evidence" value="ECO:0007669"/>
    <property type="project" value="InterPro"/>
</dbReference>
<dbReference type="PANTHER" id="PTHR24305">
    <property type="entry name" value="CYTOCHROME P450"/>
    <property type="match status" value="1"/>
</dbReference>
<evidence type="ECO:0000313" key="7">
    <source>
        <dbReference type="Proteomes" id="UP000070444"/>
    </source>
</evidence>
<dbReference type="InterPro" id="IPR036396">
    <property type="entry name" value="Cyt_P450_sf"/>
</dbReference>
<keyword evidence="2 4" id="KW-0479">Metal-binding</keyword>
<feature type="binding site" description="axial binding residue" evidence="4">
    <location>
        <position position="363"/>
    </location>
    <ligand>
        <name>heme</name>
        <dbReference type="ChEBI" id="CHEBI:30413"/>
    </ligand>
    <ligandPart>
        <name>Fe</name>
        <dbReference type="ChEBI" id="CHEBI:18248"/>
    </ligandPart>
</feature>
<dbReference type="STRING" id="796925.A0A137NVK7"/>
<proteinExistence type="inferred from homology"/>
<dbReference type="InterPro" id="IPR001128">
    <property type="entry name" value="Cyt_P450"/>
</dbReference>
<dbReference type="GO" id="GO:0016705">
    <property type="term" value="F:oxidoreductase activity, acting on paired donors, with incorporation or reduction of molecular oxygen"/>
    <property type="evidence" value="ECO:0007669"/>
    <property type="project" value="InterPro"/>
</dbReference>
<dbReference type="GO" id="GO:0005506">
    <property type="term" value="F:iron ion binding"/>
    <property type="evidence" value="ECO:0007669"/>
    <property type="project" value="InterPro"/>
</dbReference>
<sequence length="386" mass="44660">KIHETYGKVVCTAKNVALVSDIESYKFLNGYKYKKGKLYSAFDLKNPNIFSSREKEFHSKRKRLLSPAFNAKSMQAMEPIILQTGTLNLIDYLSNEMELSREAELRVNVLEILYRSTLDVISKLVFGESLNCIDNPEDFKYYMKMIFRAQIILGTSPIIPFIKRYLPTAIFETIIVENMKIRRLEKTQHSDILQSMLDTQDENTGKKLRDDEIIDEAITLLFAGIDTTSNTLIFTIYEILKNRDLYNRITGQILKEFPDPNAKITVEDCRKRLSFLEATLFESLRYYPVAFGPIPRIVPSGGVTIDGRFIPEDTVIAYNTFAVNRNEEYFPTPNEFNIDKWLSPEKEVYKSRLYAFSTGPRGCIGKELAWTEMLLILSHLLHRFNI</sequence>
<comment type="cofactor">
    <cofactor evidence="1 4">
        <name>heme</name>
        <dbReference type="ChEBI" id="CHEBI:30413"/>
    </cofactor>
</comment>
<keyword evidence="5" id="KW-0560">Oxidoreductase</keyword>